<dbReference type="PANTHER" id="PTHR34218:SF4">
    <property type="entry name" value="ACYL-HOMOSERINE LACTONE ACYLASE QUIP"/>
    <property type="match status" value="1"/>
</dbReference>
<evidence type="ECO:0000313" key="4">
    <source>
        <dbReference type="EMBL" id="MDF2094810.1"/>
    </source>
</evidence>
<dbReference type="InterPro" id="IPR014395">
    <property type="entry name" value="Pen/GL7ACA/AHL_acylase"/>
</dbReference>
<dbReference type="Pfam" id="PF01804">
    <property type="entry name" value="Penicil_amidase"/>
    <property type="match status" value="1"/>
</dbReference>
<proteinExistence type="inferred from homology"/>
<dbReference type="PANTHER" id="PTHR34218">
    <property type="entry name" value="PEPTIDASE S45 PENICILLIN AMIDASE"/>
    <property type="match status" value="1"/>
</dbReference>
<dbReference type="Gene3D" id="3.60.20.10">
    <property type="entry name" value="Glutamine Phosphoribosylpyrophosphate, subunit 1, domain 1"/>
    <property type="match status" value="1"/>
</dbReference>
<evidence type="ECO:0000256" key="1">
    <source>
        <dbReference type="ARBA" id="ARBA00006586"/>
    </source>
</evidence>
<evidence type="ECO:0000313" key="5">
    <source>
        <dbReference type="Proteomes" id="UP001215503"/>
    </source>
</evidence>
<name>A0ABT5YJ52_9PROT</name>
<evidence type="ECO:0000256" key="2">
    <source>
        <dbReference type="ARBA" id="ARBA00022801"/>
    </source>
</evidence>
<dbReference type="RefSeq" id="WP_275819622.1">
    <property type="nucleotide sequence ID" value="NZ_JARHUD010000001.1"/>
</dbReference>
<evidence type="ECO:0000256" key="3">
    <source>
        <dbReference type="ARBA" id="ARBA00023145"/>
    </source>
</evidence>
<dbReference type="Proteomes" id="UP001215503">
    <property type="component" value="Unassembled WGS sequence"/>
</dbReference>
<gene>
    <name evidence="4" type="ORF">P2G67_02330</name>
</gene>
<dbReference type="CDD" id="cd03747">
    <property type="entry name" value="Ntn_PGA_like"/>
    <property type="match status" value="1"/>
</dbReference>
<organism evidence="4 5">
    <name type="scientific">Aquibaculum arenosum</name>
    <dbReference type="NCBI Taxonomy" id="3032591"/>
    <lineage>
        <taxon>Bacteria</taxon>
        <taxon>Pseudomonadati</taxon>
        <taxon>Pseudomonadota</taxon>
        <taxon>Alphaproteobacteria</taxon>
        <taxon>Rhodospirillales</taxon>
        <taxon>Rhodovibrionaceae</taxon>
        <taxon>Aquibaculum</taxon>
    </lineage>
</organism>
<dbReference type="InterPro" id="IPR043147">
    <property type="entry name" value="Penicillin_amidase_A-knob"/>
</dbReference>
<dbReference type="Gene3D" id="1.10.1400.10">
    <property type="match status" value="1"/>
</dbReference>
<keyword evidence="2" id="KW-0378">Hydrolase</keyword>
<dbReference type="SUPFAM" id="SSF56235">
    <property type="entry name" value="N-terminal nucleophile aminohydrolases (Ntn hydrolases)"/>
    <property type="match status" value="1"/>
</dbReference>
<reference evidence="4 5" key="1">
    <citation type="submission" date="2023-03" db="EMBL/GenBank/DDBJ databases">
        <title>Fodinicurvata sp. CAU 1616 isolated from sea sendiment.</title>
        <authorList>
            <person name="Kim W."/>
        </authorList>
    </citation>
    <scope>NUCLEOTIDE SEQUENCE [LARGE SCALE GENOMIC DNA]</scope>
    <source>
        <strain evidence="4 5">CAU 1616</strain>
    </source>
</reference>
<sequence length="790" mass="86180">MIFLRLLKWSALGLGGLLVICLLVLAGTLFWLRGSLPQTEGEVQVASPVGDVEILRDAQGLVTIRAESHADAIYGLGYAHAQDRLAQMELMRRLGTGRIAEVVGRMGMRGDRLFRQLEFARLSQAAIEHLEPETLAVLESYAAGVNGFLDSHSGPLPPEFLLAGKPEPWEPWHSVLWGKLMALQLSGNWREELQNARLATRLSAQEMTELFPEQPADAPATFTEAMRLAAAPPSLLEALPQAWQARRGASNAWALSGEHTQSGAPLLANDPHLGLSAPGTWYLARLETPEGVWAGATAPGVPGVVIGHNGHAAWGFTTTHSDTQDLVIERLVEGDPNHYQTPDGPRTFDTWEEEIAVRGSDTEVVTFRKGRFGPVVSQGEADVLGRDVALTLAWPALQEEDTSADGLVRLNQARTPADFEAASARFVAPQQNIFFATTEGQIAFSAPALVPIRDGYDGSLPVEGSEREAIWTGFIPRADLPQTVDPPGGRLVNANNRPVEPDYPYLLGTRWPEPYRAQRIESVLEEAENADAEAMAALQMDEVSLMARDLLPILLAGEADDTLSAEARAMLGAWDGTMNWSRPEPLILWAWLDVLHEALFAPKLGPLYGELRRLEPRAVKGILERDDGSWCQARATDCSALLEQTLQQALDGLEVTNGEELRALRWGDPHQVRIAHFLLGRIPLLGDLLALELATGGDDYTVNRASPSRDPASRFRQVHGPGLRAVFDLADLEASRFSLLPGQSGNPFSRHFDDLAAAWRDGETVQLVAPAQAERRRLVLTPAADSSSEE</sequence>
<dbReference type="InterPro" id="IPR023343">
    <property type="entry name" value="Penicillin_amidase_dom1"/>
</dbReference>
<dbReference type="EMBL" id="JARHUD010000001">
    <property type="protein sequence ID" value="MDF2094810.1"/>
    <property type="molecule type" value="Genomic_DNA"/>
</dbReference>
<accession>A0ABT5YJ52</accession>
<keyword evidence="3" id="KW-0865">Zymogen</keyword>
<dbReference type="InterPro" id="IPR002692">
    <property type="entry name" value="S45"/>
</dbReference>
<protein>
    <submittedName>
        <fullName evidence="4">Penicillin acylase family protein</fullName>
    </submittedName>
</protein>
<dbReference type="Gene3D" id="1.10.439.10">
    <property type="entry name" value="Penicillin Amidohydrolase, domain 1"/>
    <property type="match status" value="1"/>
</dbReference>
<keyword evidence="5" id="KW-1185">Reference proteome</keyword>
<dbReference type="InterPro" id="IPR029055">
    <property type="entry name" value="Ntn_hydrolases_N"/>
</dbReference>
<comment type="caution">
    <text evidence="4">The sequence shown here is derived from an EMBL/GenBank/DDBJ whole genome shotgun (WGS) entry which is preliminary data.</text>
</comment>
<comment type="similarity">
    <text evidence="1">Belongs to the peptidase S45 family.</text>
</comment>
<dbReference type="InterPro" id="IPR043146">
    <property type="entry name" value="Penicillin_amidase_N_B-knob"/>
</dbReference>
<dbReference type="Gene3D" id="2.30.120.10">
    <property type="match status" value="1"/>
</dbReference>
<dbReference type="PIRSF" id="PIRSF001227">
    <property type="entry name" value="Pen_acylase"/>
    <property type="match status" value="1"/>
</dbReference>